<dbReference type="InterPro" id="IPR011249">
    <property type="entry name" value="Metalloenz_LuxS/M16"/>
</dbReference>
<evidence type="ECO:0008006" key="6">
    <source>
        <dbReference type="Google" id="ProtNLM"/>
    </source>
</evidence>
<protein>
    <recommendedName>
        <fullName evidence="6">Mitochondrial-processing peptidase subunit alpha</fullName>
    </recommendedName>
</protein>
<feature type="domain" description="Peptidase M16 C-terminal" evidence="3">
    <location>
        <begin position="302"/>
        <end position="380"/>
    </location>
</feature>
<feature type="transmembrane region" description="Helical" evidence="1">
    <location>
        <begin position="275"/>
        <end position="299"/>
    </location>
</feature>
<gene>
    <name evidence="4" type="ORF">MKW98_010755</name>
</gene>
<feature type="domain" description="Peptidase M16 N-terminal" evidence="2">
    <location>
        <begin position="8"/>
        <end position="153"/>
    </location>
</feature>
<sequence>MTLPNGVRIASQASSDPAASLGLYVDSGSIYETPSTSGCTHLLESMAFKSTANRSHLRAVREVEAIGGEVTASASRDQMDYTYDALKTYVPQMVELLVDSVINPVFLDWDVKEQLEKVKQEVQQLNNNPEGLLLEALHSVGYTGALANPLSAPEDAVDRLNGDLLEKFVAENYTAPHIVLSIAEPLLSDLPVVPHHIKPKSVYTGGEFRCQAETPTTDIAIAFEIPGGWLAVKESMQSTVLQVLHFDLVIPDCTLLLFLNHLEALRGSESQISPFIQSALIIFLLLLFFRCSSIPFFICSMTRLKLALVIFLQFLMGGGCPISFGGPGKGMCSRLYRRVLNKHTELQSFTSFNALYDRTGLFGIHASVVVKVVELNRAKEAAKSAILMNLESRRIASEDIGRLILTHGERF</sequence>
<evidence type="ECO:0000313" key="4">
    <source>
        <dbReference type="EMBL" id="KAI3913943.1"/>
    </source>
</evidence>
<dbReference type="Pfam" id="PF00675">
    <property type="entry name" value="Peptidase_M16"/>
    <property type="match status" value="1"/>
</dbReference>
<organism evidence="4 5">
    <name type="scientific">Papaver atlanticum</name>
    <dbReference type="NCBI Taxonomy" id="357466"/>
    <lineage>
        <taxon>Eukaryota</taxon>
        <taxon>Viridiplantae</taxon>
        <taxon>Streptophyta</taxon>
        <taxon>Embryophyta</taxon>
        <taxon>Tracheophyta</taxon>
        <taxon>Spermatophyta</taxon>
        <taxon>Magnoliopsida</taxon>
        <taxon>Ranunculales</taxon>
        <taxon>Papaveraceae</taxon>
        <taxon>Papaveroideae</taxon>
        <taxon>Papaver</taxon>
    </lineage>
</organism>
<reference evidence="4" key="1">
    <citation type="submission" date="2022-04" db="EMBL/GenBank/DDBJ databases">
        <title>A functionally conserved STORR gene fusion in Papaver species that diverged 16.8 million years ago.</title>
        <authorList>
            <person name="Catania T."/>
        </authorList>
    </citation>
    <scope>NUCLEOTIDE SEQUENCE</scope>
    <source>
        <strain evidence="4">S-188037</strain>
    </source>
</reference>
<dbReference type="InterPro" id="IPR007863">
    <property type="entry name" value="Peptidase_M16_C"/>
</dbReference>
<dbReference type="EMBL" id="JAJJMB010009426">
    <property type="protein sequence ID" value="KAI3913943.1"/>
    <property type="molecule type" value="Genomic_DNA"/>
</dbReference>
<dbReference type="InterPro" id="IPR011765">
    <property type="entry name" value="Pept_M16_N"/>
</dbReference>
<dbReference type="Pfam" id="PF05193">
    <property type="entry name" value="Peptidase_M16_C"/>
    <property type="match status" value="1"/>
</dbReference>
<dbReference type="PANTHER" id="PTHR11851">
    <property type="entry name" value="METALLOPROTEASE"/>
    <property type="match status" value="1"/>
</dbReference>
<dbReference type="GO" id="GO:0005739">
    <property type="term" value="C:mitochondrion"/>
    <property type="evidence" value="ECO:0007669"/>
    <property type="project" value="TreeGrafter"/>
</dbReference>
<evidence type="ECO:0000313" key="5">
    <source>
        <dbReference type="Proteomes" id="UP001202328"/>
    </source>
</evidence>
<keyword evidence="1" id="KW-0472">Membrane</keyword>
<keyword evidence="1" id="KW-0812">Transmembrane</keyword>
<dbReference type="GO" id="GO:0046872">
    <property type="term" value="F:metal ion binding"/>
    <property type="evidence" value="ECO:0007669"/>
    <property type="project" value="InterPro"/>
</dbReference>
<comment type="caution">
    <text evidence="4">The sequence shown here is derived from an EMBL/GenBank/DDBJ whole genome shotgun (WGS) entry which is preliminary data.</text>
</comment>
<proteinExistence type="predicted"/>
<evidence type="ECO:0000259" key="3">
    <source>
        <dbReference type="Pfam" id="PF05193"/>
    </source>
</evidence>
<dbReference type="Gene3D" id="3.30.830.10">
    <property type="entry name" value="Metalloenzyme, LuxS/M16 peptidase-like"/>
    <property type="match status" value="3"/>
</dbReference>
<accession>A0AAD4XHV2</accession>
<feature type="transmembrane region" description="Helical" evidence="1">
    <location>
        <begin position="306"/>
        <end position="324"/>
    </location>
</feature>
<dbReference type="Proteomes" id="UP001202328">
    <property type="component" value="Unassembled WGS sequence"/>
</dbReference>
<dbReference type="InterPro" id="IPR050361">
    <property type="entry name" value="MPP/UQCRC_Complex"/>
</dbReference>
<dbReference type="AlphaFoldDB" id="A0AAD4XHV2"/>
<keyword evidence="1" id="KW-1133">Transmembrane helix</keyword>
<evidence type="ECO:0000256" key="1">
    <source>
        <dbReference type="SAM" id="Phobius"/>
    </source>
</evidence>
<dbReference type="PANTHER" id="PTHR11851:SF190">
    <property type="entry name" value="MITOCHONDRIAL-PROCESSING PEPTIDASE SUBUNIT ALPHA"/>
    <property type="match status" value="1"/>
</dbReference>
<keyword evidence="5" id="KW-1185">Reference proteome</keyword>
<evidence type="ECO:0000259" key="2">
    <source>
        <dbReference type="Pfam" id="PF00675"/>
    </source>
</evidence>
<dbReference type="FunFam" id="3.30.830.10:FF:000008">
    <property type="entry name" value="Mitochondrial-processing peptidase subunit beta"/>
    <property type="match status" value="1"/>
</dbReference>
<dbReference type="SUPFAM" id="SSF63411">
    <property type="entry name" value="LuxS/MPP-like metallohydrolase"/>
    <property type="match status" value="2"/>
</dbReference>
<name>A0AAD4XHV2_9MAGN</name>